<feature type="non-terminal residue" evidence="5">
    <location>
        <position position="1"/>
    </location>
</feature>
<dbReference type="CDD" id="cd18186">
    <property type="entry name" value="BTB_POZ_ZBTB_KLHL-like"/>
    <property type="match status" value="1"/>
</dbReference>
<reference evidence="5" key="2">
    <citation type="submission" date="2020-03" db="EMBL/GenBank/DDBJ databases">
        <title>The second near-complete assembly of the hexaploid bread wheat (Triticum aestivum) genome.</title>
        <authorList>
            <person name="Zimin A.V."/>
            <person name="Puiu D."/>
            <person name="Shumante A."/>
            <person name="Alonge M."/>
            <person name="Salzberg S.L."/>
        </authorList>
    </citation>
    <scope>NUCLEOTIDE SEQUENCE</scope>
    <source>
        <tissue evidence="5">Leaf</tissue>
    </source>
</reference>
<reference evidence="5" key="1">
    <citation type="journal article" date="2017" name="Gigascience">
        <title>The first near-complete assembly of the hexaploid bread wheat genome, Triticum aestivum.</title>
        <authorList>
            <person name="Zimin A.V."/>
            <person name="Puiu D."/>
            <person name="Hall R."/>
            <person name="Kingan S."/>
            <person name="Clavijo B.J."/>
            <person name="Salzberg S.L."/>
        </authorList>
    </citation>
    <scope>NUCLEOTIDE SEQUENCE</scope>
    <source>
        <tissue evidence="5">Leaf</tissue>
    </source>
</reference>
<dbReference type="OrthoDB" id="668062at2759"/>
<comment type="caution">
    <text evidence="5">The sequence shown here is derived from an EMBL/GenBank/DDBJ whole genome shotgun (WGS) entry which is preliminary data.</text>
</comment>
<dbReference type="InterPro" id="IPR011333">
    <property type="entry name" value="SKP1/BTB/POZ_sf"/>
</dbReference>
<dbReference type="Gene3D" id="3.30.710.10">
    <property type="entry name" value="Potassium Channel Kv1.1, Chain A"/>
    <property type="match status" value="1"/>
</dbReference>
<keyword evidence="3" id="KW-0833">Ubl conjugation pathway</keyword>
<protein>
    <recommendedName>
        <fullName evidence="4">BACK domain-containing protein</fullName>
    </recommendedName>
</protein>
<feature type="domain" description="BACK" evidence="4">
    <location>
        <begin position="45"/>
        <end position="129"/>
    </location>
</feature>
<gene>
    <name evidence="5" type="ORF">CFC21_079203</name>
</gene>
<comment type="pathway">
    <text evidence="2">Protein modification; protein ubiquitination.</text>
</comment>
<dbReference type="PANTHER" id="PTHR46336:SF21">
    <property type="entry name" value="OS02G0260700 PROTEIN"/>
    <property type="match status" value="1"/>
</dbReference>
<sequence>ERAFKELLHFMYSGKLTPAIEPTLLVDILMAADKFEVVSCMEHCLAATLTKTAKKFLAQWYKDFLSTEFQDELMRVPLAGIQAILSSNRPRTASEESIYDFVLRWARSQYPNSEERDKILSSRLLPLVPLSMTDAIRIDHPSNIVNFTINRDLCNNLFPLGTVRSVPFNCEGLAFFISACCKEKEQLQFFNLSINMIEGKGATWGPIDYKIEVMTRRSLEFVTKHRHTTPPNTRQTVGCKVPWSELMADDSTFFIDGKLHVRVHVKISQQA</sequence>
<proteinExistence type="predicted"/>
<evidence type="ECO:0000256" key="1">
    <source>
        <dbReference type="ARBA" id="ARBA00002668"/>
    </source>
</evidence>
<dbReference type="SUPFAM" id="SSF54695">
    <property type="entry name" value="POZ domain"/>
    <property type="match status" value="1"/>
</dbReference>
<dbReference type="AlphaFoldDB" id="A0A9R1HYH7"/>
<dbReference type="PANTHER" id="PTHR46336">
    <property type="entry name" value="OS02G0260700 PROTEIN"/>
    <property type="match status" value="1"/>
</dbReference>
<evidence type="ECO:0000259" key="4">
    <source>
        <dbReference type="Pfam" id="PF07707"/>
    </source>
</evidence>
<evidence type="ECO:0000256" key="3">
    <source>
        <dbReference type="ARBA" id="ARBA00022786"/>
    </source>
</evidence>
<dbReference type="Pfam" id="PF07707">
    <property type="entry name" value="BACK"/>
    <property type="match status" value="1"/>
</dbReference>
<dbReference type="InterPro" id="IPR011705">
    <property type="entry name" value="BACK"/>
</dbReference>
<dbReference type="InterPro" id="IPR045890">
    <property type="entry name" value="POB1-like"/>
</dbReference>
<dbReference type="FunFam" id="1.25.40.420:FF:000008">
    <property type="entry name" value="BTB/POZ domain-containing protein POB1"/>
    <property type="match status" value="1"/>
</dbReference>
<dbReference type="Gene3D" id="1.25.40.420">
    <property type="match status" value="1"/>
</dbReference>
<evidence type="ECO:0000313" key="5">
    <source>
        <dbReference type="EMBL" id="KAF7074307.1"/>
    </source>
</evidence>
<dbReference type="Proteomes" id="UP000815260">
    <property type="component" value="Chromosome 5D"/>
</dbReference>
<evidence type="ECO:0000256" key="2">
    <source>
        <dbReference type="ARBA" id="ARBA00004906"/>
    </source>
</evidence>
<comment type="function">
    <text evidence="1">May act as a substrate-specific adapter of an E3 ubiquitin-protein ligase complex (CUL3-RBX1-BTB) which mediates the ubiquitination and subsequent proteasomal degradation of target proteins.</text>
</comment>
<dbReference type="EMBL" id="CM022225">
    <property type="protein sequence ID" value="KAF7074307.1"/>
    <property type="molecule type" value="Genomic_DNA"/>
</dbReference>
<accession>A0A9R1HYH7</accession>
<organism evidence="5">
    <name type="scientific">Triticum aestivum</name>
    <name type="common">Wheat</name>
    <dbReference type="NCBI Taxonomy" id="4565"/>
    <lineage>
        <taxon>Eukaryota</taxon>
        <taxon>Viridiplantae</taxon>
        <taxon>Streptophyta</taxon>
        <taxon>Embryophyta</taxon>
        <taxon>Tracheophyta</taxon>
        <taxon>Spermatophyta</taxon>
        <taxon>Magnoliopsida</taxon>
        <taxon>Liliopsida</taxon>
        <taxon>Poales</taxon>
        <taxon>Poaceae</taxon>
        <taxon>BOP clade</taxon>
        <taxon>Pooideae</taxon>
        <taxon>Triticodae</taxon>
        <taxon>Triticeae</taxon>
        <taxon>Triticinae</taxon>
        <taxon>Triticum</taxon>
    </lineage>
</organism>
<name>A0A9R1HYH7_WHEAT</name>